<keyword evidence="5" id="KW-0067">ATP-binding</keyword>
<organism evidence="9 10">
    <name type="scientific">Paenibacillus filicis</name>
    <dbReference type="NCBI Taxonomy" id="669464"/>
    <lineage>
        <taxon>Bacteria</taxon>
        <taxon>Bacillati</taxon>
        <taxon>Bacillota</taxon>
        <taxon>Bacilli</taxon>
        <taxon>Bacillales</taxon>
        <taxon>Paenibacillaceae</taxon>
        <taxon>Paenibacillus</taxon>
    </lineage>
</organism>
<evidence type="ECO:0000259" key="8">
    <source>
        <dbReference type="PROSITE" id="PS51278"/>
    </source>
</evidence>
<comment type="catalytic activity">
    <reaction evidence="7">
        <text>L-aspartate + L-glutamine + ATP + H2O = L-asparagine + L-glutamate + AMP + diphosphate + H(+)</text>
        <dbReference type="Rhea" id="RHEA:12228"/>
        <dbReference type="ChEBI" id="CHEBI:15377"/>
        <dbReference type="ChEBI" id="CHEBI:15378"/>
        <dbReference type="ChEBI" id="CHEBI:29985"/>
        <dbReference type="ChEBI" id="CHEBI:29991"/>
        <dbReference type="ChEBI" id="CHEBI:30616"/>
        <dbReference type="ChEBI" id="CHEBI:33019"/>
        <dbReference type="ChEBI" id="CHEBI:58048"/>
        <dbReference type="ChEBI" id="CHEBI:58359"/>
        <dbReference type="ChEBI" id="CHEBI:456215"/>
        <dbReference type="EC" id="6.3.5.4"/>
    </reaction>
</comment>
<evidence type="ECO:0000313" key="10">
    <source>
        <dbReference type="Proteomes" id="UP001469365"/>
    </source>
</evidence>
<dbReference type="PANTHER" id="PTHR43284:SF1">
    <property type="entry name" value="ASPARAGINE SYNTHETASE"/>
    <property type="match status" value="1"/>
</dbReference>
<dbReference type="InterPro" id="IPR014729">
    <property type="entry name" value="Rossmann-like_a/b/a_fold"/>
</dbReference>
<proteinExistence type="inferred from homology"/>
<keyword evidence="6" id="KW-0061">Asparagine biosynthesis</keyword>
<dbReference type="Proteomes" id="UP001469365">
    <property type="component" value="Unassembled WGS sequence"/>
</dbReference>
<dbReference type="InterPro" id="IPR051786">
    <property type="entry name" value="ASN_synthetase/amidase"/>
</dbReference>
<dbReference type="InterPro" id="IPR006426">
    <property type="entry name" value="Asn_synth_AEB"/>
</dbReference>
<dbReference type="Gene3D" id="3.40.50.620">
    <property type="entry name" value="HUPs"/>
    <property type="match status" value="1"/>
</dbReference>
<dbReference type="RefSeq" id="WP_341416110.1">
    <property type="nucleotide sequence ID" value="NZ_JBBPCC010000008.1"/>
</dbReference>
<name>A0ABU9DJI7_9BACL</name>
<evidence type="ECO:0000256" key="7">
    <source>
        <dbReference type="ARBA" id="ARBA00048741"/>
    </source>
</evidence>
<evidence type="ECO:0000256" key="2">
    <source>
        <dbReference type="ARBA" id="ARBA00005752"/>
    </source>
</evidence>
<dbReference type="PIRSF" id="PIRSF001589">
    <property type="entry name" value="Asn_synthetase_glu-h"/>
    <property type="match status" value="1"/>
</dbReference>
<evidence type="ECO:0000256" key="3">
    <source>
        <dbReference type="ARBA" id="ARBA00012737"/>
    </source>
</evidence>
<dbReference type="EC" id="6.3.5.4" evidence="3"/>
<dbReference type="Pfam" id="PF00733">
    <property type="entry name" value="Asn_synthase"/>
    <property type="match status" value="1"/>
</dbReference>
<evidence type="ECO:0000256" key="5">
    <source>
        <dbReference type="ARBA" id="ARBA00022840"/>
    </source>
</evidence>
<evidence type="ECO:0000256" key="4">
    <source>
        <dbReference type="ARBA" id="ARBA00022741"/>
    </source>
</evidence>
<reference evidence="9 10" key="1">
    <citation type="submission" date="2024-04" db="EMBL/GenBank/DDBJ databases">
        <title>draft genome sequnece of Paenibacillus filicis.</title>
        <authorList>
            <person name="Kim D.-U."/>
        </authorList>
    </citation>
    <scope>NUCLEOTIDE SEQUENCE [LARGE SCALE GENOMIC DNA]</scope>
    <source>
        <strain evidence="9 10">KACC14197</strain>
    </source>
</reference>
<comment type="pathway">
    <text evidence="1">Amino-acid biosynthesis; L-asparagine biosynthesis; L-asparagine from L-aspartate (L-Gln route): step 1/1.</text>
</comment>
<dbReference type="EMBL" id="JBBPCC010000008">
    <property type="protein sequence ID" value="MEK8129011.1"/>
    <property type="molecule type" value="Genomic_DNA"/>
</dbReference>
<accession>A0ABU9DJI7</accession>
<dbReference type="PROSITE" id="PS51278">
    <property type="entry name" value="GATASE_TYPE_2"/>
    <property type="match status" value="1"/>
</dbReference>
<evidence type="ECO:0000313" key="9">
    <source>
        <dbReference type="EMBL" id="MEK8129011.1"/>
    </source>
</evidence>
<dbReference type="PANTHER" id="PTHR43284">
    <property type="entry name" value="ASPARAGINE SYNTHETASE (GLUTAMINE-HYDROLYZING)"/>
    <property type="match status" value="1"/>
</dbReference>
<dbReference type="InterPro" id="IPR001962">
    <property type="entry name" value="Asn_synthase"/>
</dbReference>
<dbReference type="InterPro" id="IPR029055">
    <property type="entry name" value="Ntn_hydrolases_N"/>
</dbReference>
<comment type="similarity">
    <text evidence="2">Belongs to the asparagine synthetase family.</text>
</comment>
<gene>
    <name evidence="9" type="ORF">WMW72_13995</name>
</gene>
<dbReference type="SUPFAM" id="SSF56235">
    <property type="entry name" value="N-terminal nucleophile aminohydrolases (Ntn hydrolases)"/>
    <property type="match status" value="1"/>
</dbReference>
<dbReference type="Pfam" id="PF13537">
    <property type="entry name" value="GATase_7"/>
    <property type="match status" value="1"/>
</dbReference>
<dbReference type="Gene3D" id="3.60.20.10">
    <property type="entry name" value="Glutamine Phosphoribosylpyrophosphate, subunit 1, domain 1"/>
    <property type="match status" value="1"/>
</dbReference>
<dbReference type="InterPro" id="IPR017932">
    <property type="entry name" value="GATase_2_dom"/>
</dbReference>
<feature type="domain" description="Glutamine amidotransferase type-2" evidence="8">
    <location>
        <begin position="1"/>
        <end position="227"/>
    </location>
</feature>
<comment type="caution">
    <text evidence="9">The sequence shown here is derived from an EMBL/GenBank/DDBJ whole genome shotgun (WGS) entry which is preliminary data.</text>
</comment>
<sequence>MNTIIACSWNKRGTLDDGKIDGRSADSSGTATVNRMLYGMPLDGAGGVTSGSFGPVSLGDRDDTAGSDEGRPAALSVPVCLDGALYNREQIRELLAGRGVWVPRTAHDRELIWAAYEAFGSSCASLLRGEFAFVLWDVRTSNLVAACDVVGIRSVVYYDAEDFTLIGTDVAQLLADRRVPFELNRDKLVAHLTPALWKLKWDVLPEQTYFRGIRRLPPGHVLEITPERVQLSAYWSPPNKEIRYRSDSDYYMHYSDLLHQAVQERVQGERLIMPISGGIDSGAIASVAVRELGATGPRALYVTGIAFSTAELQSSSDLSYIDACRRRLGLTGEVLLADQLTRYPNDEQGRDPLFISDGPEIRTTALANYLSIASALRHGPLPEASLSGTGGDETIDGNGYVYDSLLLGGKWRDLHTRLKQASGGSSSELLRMFWQKALLPMVQGGSWHRYMASVWGEAAEPAPFLHPAAEDEVAGIQERLLDDHRRKHFRYRNWARQYIYHRNAAPSRYYASRDGRRVSYPFLDRRLLEFCLRIPPEVIYKEQEGHAGGYSATKTLVRRGLIGTMPSVIRARTDKTFAHAFVRASVLKHYDHYRQSLAGSGSELARLGLVEPGLLREYMKAEQEHARNGQPLSKRHPAIDETLRLEIWLREASAGREALLRRVGFVDRPWEGGGTVWRPAVRQLSAWLDRELPRDAIYRLSSSEGQVGLG</sequence>
<evidence type="ECO:0000256" key="1">
    <source>
        <dbReference type="ARBA" id="ARBA00005187"/>
    </source>
</evidence>
<keyword evidence="4" id="KW-0547">Nucleotide-binding</keyword>
<keyword evidence="6" id="KW-0028">Amino-acid biosynthesis</keyword>
<keyword evidence="10" id="KW-1185">Reference proteome</keyword>
<evidence type="ECO:0000256" key="6">
    <source>
        <dbReference type="ARBA" id="ARBA00022888"/>
    </source>
</evidence>
<protein>
    <recommendedName>
        <fullName evidence="3">asparagine synthase (glutamine-hydrolyzing)</fullName>
        <ecNumber evidence="3">6.3.5.4</ecNumber>
    </recommendedName>
</protein>
<dbReference type="SUPFAM" id="SSF52402">
    <property type="entry name" value="Adenine nucleotide alpha hydrolases-like"/>
    <property type="match status" value="1"/>
</dbReference>